<feature type="transmembrane region" description="Helical" evidence="1">
    <location>
        <begin position="211"/>
        <end position="231"/>
    </location>
</feature>
<feature type="transmembrane region" description="Helical" evidence="1">
    <location>
        <begin position="109"/>
        <end position="134"/>
    </location>
</feature>
<protein>
    <recommendedName>
        <fullName evidence="3">ECF transporter S component</fullName>
    </recommendedName>
</protein>
<reference evidence="2" key="1">
    <citation type="journal article" date="2020" name="mSystems">
        <title>Genome- and Community-Level Interaction Insights into Carbon Utilization and Element Cycling Functions of Hydrothermarchaeota in Hydrothermal Sediment.</title>
        <authorList>
            <person name="Zhou Z."/>
            <person name="Liu Y."/>
            <person name="Xu W."/>
            <person name="Pan J."/>
            <person name="Luo Z.H."/>
            <person name="Li M."/>
        </authorList>
    </citation>
    <scope>NUCLEOTIDE SEQUENCE [LARGE SCALE GENOMIC DNA]</scope>
    <source>
        <strain evidence="2">SpSt-556</strain>
    </source>
</reference>
<feature type="transmembrane region" description="Helical" evidence="1">
    <location>
        <begin position="39"/>
        <end position="59"/>
    </location>
</feature>
<comment type="caution">
    <text evidence="2">The sequence shown here is derived from an EMBL/GenBank/DDBJ whole genome shotgun (WGS) entry which is preliminary data.</text>
</comment>
<sequence>MDRKLTSVIVSLVAVLVFFLLIVWIGGMINPDLQLDETGVLRFAFVGIGLLIVFIVYLLTRQSQIWEVGTREVVYMAIGAALYAVLSFLFNGTVFAVPSVSQVALRPAVAIPMFFGFAFGPSVGFFTGAVGNMFGDALTGFGLSPQWSVGNGLIGMVAGMALLFKDRQKGVNTVLVVSFILALLATLVFFLNRNVPNMMFFDPEAGIFGDATISWFAGLSAIVGFLLVVGIRFTAVFNKNPEVTAAVAWSLLGNFIGIGFAAISDIWINGYPPAVAIVGEFLPAAGPNSIFAAILVPLLVAAYSSVQRQTGR</sequence>
<feature type="transmembrane region" description="Helical" evidence="1">
    <location>
        <begin position="171"/>
        <end position="191"/>
    </location>
</feature>
<gene>
    <name evidence="2" type="ORF">ENT17_10415</name>
</gene>
<dbReference type="InterPro" id="IPR009825">
    <property type="entry name" value="ECF_substrate-spec-like"/>
</dbReference>
<keyword evidence="1" id="KW-0472">Membrane</keyword>
<dbReference type="PANTHER" id="PTHR37815">
    <property type="entry name" value="UPF0397 PROTEIN BC_2624-RELATED"/>
    <property type="match status" value="1"/>
</dbReference>
<dbReference type="OrthoDB" id="4550662at2"/>
<dbReference type="Pfam" id="PF07155">
    <property type="entry name" value="ECF-ribofla_trS"/>
    <property type="match status" value="1"/>
</dbReference>
<proteinExistence type="predicted"/>
<name>A0A7C4L0P6_9CHLR</name>
<keyword evidence="1" id="KW-1133">Transmembrane helix</keyword>
<dbReference type="EMBL" id="DSXR01000103">
    <property type="protein sequence ID" value="HGS88018.1"/>
    <property type="molecule type" value="Genomic_DNA"/>
</dbReference>
<dbReference type="AlphaFoldDB" id="A0A7C4L0P6"/>
<evidence type="ECO:0000313" key="2">
    <source>
        <dbReference type="EMBL" id="HGS88018.1"/>
    </source>
</evidence>
<dbReference type="GO" id="GO:0016020">
    <property type="term" value="C:membrane"/>
    <property type="evidence" value="ECO:0007669"/>
    <property type="project" value="InterPro"/>
</dbReference>
<evidence type="ECO:0000256" key="1">
    <source>
        <dbReference type="SAM" id="Phobius"/>
    </source>
</evidence>
<dbReference type="Gene3D" id="1.10.1760.20">
    <property type="match status" value="1"/>
</dbReference>
<feature type="transmembrane region" description="Helical" evidence="1">
    <location>
        <begin position="288"/>
        <end position="306"/>
    </location>
</feature>
<keyword evidence="1" id="KW-0812">Transmembrane</keyword>
<accession>A0A7C4L0P6</accession>
<organism evidence="2">
    <name type="scientific">Bellilinea caldifistulae</name>
    <dbReference type="NCBI Taxonomy" id="360411"/>
    <lineage>
        <taxon>Bacteria</taxon>
        <taxon>Bacillati</taxon>
        <taxon>Chloroflexota</taxon>
        <taxon>Anaerolineae</taxon>
        <taxon>Anaerolineales</taxon>
        <taxon>Anaerolineaceae</taxon>
        <taxon>Bellilinea</taxon>
    </lineage>
</organism>
<feature type="transmembrane region" description="Helical" evidence="1">
    <location>
        <begin position="6"/>
        <end position="27"/>
    </location>
</feature>
<feature type="transmembrane region" description="Helical" evidence="1">
    <location>
        <begin position="243"/>
        <end position="268"/>
    </location>
</feature>
<feature type="transmembrane region" description="Helical" evidence="1">
    <location>
        <begin position="74"/>
        <end position="97"/>
    </location>
</feature>
<evidence type="ECO:0008006" key="3">
    <source>
        <dbReference type="Google" id="ProtNLM"/>
    </source>
</evidence>
<dbReference type="RefSeq" id="WP_061914116.1">
    <property type="nucleotide sequence ID" value="NZ_DF967971.1"/>
</dbReference>
<dbReference type="PANTHER" id="PTHR37815:SF3">
    <property type="entry name" value="UPF0397 PROTEIN SPR0429"/>
    <property type="match status" value="1"/>
</dbReference>